<dbReference type="InterPro" id="IPR000477">
    <property type="entry name" value="RT_dom"/>
</dbReference>
<dbReference type="Pfam" id="PF26215">
    <property type="entry name" value="HTH_animal"/>
    <property type="match status" value="1"/>
</dbReference>
<accession>A0ABN9KN10</accession>
<keyword evidence="1" id="KW-0175">Coiled coil</keyword>
<dbReference type="PROSITE" id="PS50878">
    <property type="entry name" value="RT_POL"/>
    <property type="match status" value="1"/>
</dbReference>
<proteinExistence type="predicted"/>
<gene>
    <name evidence="4" type="ORF">RIMI_LOCUS317193</name>
</gene>
<evidence type="ECO:0000313" key="5">
    <source>
        <dbReference type="Proteomes" id="UP001176940"/>
    </source>
</evidence>
<feature type="compositionally biased region" description="Basic residues" evidence="2">
    <location>
        <begin position="658"/>
        <end position="667"/>
    </location>
</feature>
<feature type="region of interest" description="Disordered" evidence="2">
    <location>
        <begin position="107"/>
        <end position="157"/>
    </location>
</feature>
<dbReference type="InterPro" id="IPR058912">
    <property type="entry name" value="HTH_animal"/>
</dbReference>
<dbReference type="EMBL" id="CAUEEQ010000359">
    <property type="protein sequence ID" value="CAJ0916567.1"/>
    <property type="molecule type" value="Genomic_DNA"/>
</dbReference>
<evidence type="ECO:0000256" key="2">
    <source>
        <dbReference type="SAM" id="MobiDB-lite"/>
    </source>
</evidence>
<dbReference type="PANTHER" id="PTHR21301">
    <property type="entry name" value="REVERSE TRANSCRIPTASE"/>
    <property type="match status" value="1"/>
</dbReference>
<evidence type="ECO:0000313" key="4">
    <source>
        <dbReference type="EMBL" id="CAJ0916567.1"/>
    </source>
</evidence>
<dbReference type="Gene3D" id="3.40.1440.10">
    <property type="entry name" value="GIY-YIG endonuclease"/>
    <property type="match status" value="1"/>
</dbReference>
<evidence type="ECO:0000259" key="3">
    <source>
        <dbReference type="PROSITE" id="PS50878"/>
    </source>
</evidence>
<feature type="compositionally biased region" description="Low complexity" evidence="2">
    <location>
        <begin position="108"/>
        <end position="120"/>
    </location>
</feature>
<organism evidence="4 5">
    <name type="scientific">Ranitomeya imitator</name>
    <name type="common">mimic poison frog</name>
    <dbReference type="NCBI Taxonomy" id="111125"/>
    <lineage>
        <taxon>Eukaryota</taxon>
        <taxon>Metazoa</taxon>
        <taxon>Chordata</taxon>
        <taxon>Craniata</taxon>
        <taxon>Vertebrata</taxon>
        <taxon>Euteleostomi</taxon>
        <taxon>Amphibia</taxon>
        <taxon>Batrachia</taxon>
        <taxon>Anura</taxon>
        <taxon>Neobatrachia</taxon>
        <taxon>Hyloidea</taxon>
        <taxon>Dendrobatidae</taxon>
        <taxon>Dendrobatinae</taxon>
        <taxon>Ranitomeya</taxon>
    </lineage>
</organism>
<dbReference type="PANTHER" id="PTHR21301:SF13">
    <property type="match status" value="1"/>
</dbReference>
<keyword evidence="5" id="KW-1185">Reference proteome</keyword>
<name>A0ABN9KN10_9NEOB</name>
<feature type="domain" description="Reverse transcriptase" evidence="3">
    <location>
        <begin position="309"/>
        <end position="559"/>
    </location>
</feature>
<feature type="coiled-coil region" evidence="1">
    <location>
        <begin position="32"/>
        <end position="59"/>
    </location>
</feature>
<comment type="caution">
    <text evidence="4">The sequence shown here is derived from an EMBL/GenBank/DDBJ whole genome shotgun (WGS) entry which is preliminary data.</text>
</comment>
<evidence type="ECO:0000256" key="1">
    <source>
        <dbReference type="SAM" id="Coils"/>
    </source>
</evidence>
<sequence length="912" mass="104681">MELITKHEEIEINHIKDDITKIQTSLNKYNNVEDFNILNQRMEKNLLKLEEHVADIKHDKFQRDKRDYELNQVYTWKISRTWNRRNRRPQHDFFDSNYKGRRVSFTASHESMGSSSSNHNTSEDFSDVSFGSNRHNETFNERSGAISKAKNAGGGRGGSTNELLDYSILRDLQSDSLEKDCNMNKDFGTPNALFYPVQSRPTVLDTFQELVERDLMKLDSNIDFVHDNLTVLERQAISNLRHNEDLLIRQADKGGGVVILNAGLYYVENLRILSDCSTYTQIPYDPTKEFQIHLEKLLIDGLSTGAITQKIYDYLNIKHPVIPIYHAFPKIHKNVFPPPFRAIISGIGSLSENLGEWVDHFLQPLVINLPGYIKDTKAVIAALDGFLWSSHYTWVTCDVVGLYPSIPHNIILTSLSYFLNKYSTYKQEIQFFIIDSVSFLLTHNYFSFDRLFFIQKKGVSMGGKCSPSLANITVAVWEEKYIFNENNPFSNNIVFFGRYIDDLIIIWKGEDMLIADFIKYVNNTDFNLSFTFNTSKTSINYLDISLSVNENTNLVAVSPYRKSTDSNSILEAHSCHPKHVIKNIPVGEFIRLKRNCSSAAQFTQETESAVFRLKDRGYPNWMLHRAKSVTKDIDRKSLLWSDNEDSGSLSRNPNKNNNKMKKIKRKRLNENKHTEPASHSLSTINFSTVYSPQYAEIIQIVKKYVPILYSDVKLAHILDRTHIRYLAKKAPSLRDILSPSLYLHSKLTAGNSAWLTYKGFFKCGHHPCKTCNFVRKTTSFTSSVTGITYPIRTHMNCNSEGVIYLIECDLCKLQYVGCTVGPLKRRFCKHISESALNNTSHNISAVSHHCKTIHAGNTSMIKVTAIEKVHKPPRGGDHRRKILNRESFWIFSLQSRVPLGLNKRLDLILQLD</sequence>
<dbReference type="InterPro" id="IPR035901">
    <property type="entry name" value="GIY-YIG_endonuc_sf"/>
</dbReference>
<feature type="region of interest" description="Disordered" evidence="2">
    <location>
        <begin position="642"/>
        <end position="676"/>
    </location>
</feature>
<reference evidence="4" key="1">
    <citation type="submission" date="2023-07" db="EMBL/GenBank/DDBJ databases">
        <authorList>
            <person name="Stuckert A."/>
        </authorList>
    </citation>
    <scope>NUCLEOTIDE SEQUENCE</scope>
</reference>
<protein>
    <recommendedName>
        <fullName evidence="3">Reverse transcriptase domain-containing protein</fullName>
    </recommendedName>
</protein>
<dbReference type="Proteomes" id="UP001176940">
    <property type="component" value="Unassembled WGS sequence"/>
</dbReference>